<protein>
    <submittedName>
        <fullName evidence="1">Abi family protein</fullName>
    </submittedName>
</protein>
<name>A0ABW1Q8F4_9CORY</name>
<gene>
    <name evidence="1" type="ORF">ACFPUZ_02230</name>
</gene>
<dbReference type="Pfam" id="PF07751">
    <property type="entry name" value="Abi_2"/>
    <property type="match status" value="1"/>
</dbReference>
<proteinExistence type="predicted"/>
<evidence type="ECO:0000313" key="1">
    <source>
        <dbReference type="EMBL" id="MFC6145628.1"/>
    </source>
</evidence>
<dbReference type="Proteomes" id="UP001596244">
    <property type="component" value="Unassembled WGS sequence"/>
</dbReference>
<comment type="caution">
    <text evidence="1">The sequence shown here is derived from an EMBL/GenBank/DDBJ whole genome shotgun (WGS) entry which is preliminary data.</text>
</comment>
<dbReference type="EMBL" id="JBHSQE010000001">
    <property type="protein sequence ID" value="MFC6145628.1"/>
    <property type="molecule type" value="Genomic_DNA"/>
</dbReference>
<dbReference type="RefSeq" id="WP_376999451.1">
    <property type="nucleotide sequence ID" value="NZ_JBHSQE010000001.1"/>
</dbReference>
<evidence type="ECO:0000313" key="2">
    <source>
        <dbReference type="Proteomes" id="UP001596244"/>
    </source>
</evidence>
<accession>A0ABW1Q8F4</accession>
<dbReference type="InterPro" id="IPR011664">
    <property type="entry name" value="Abi_system_AbiD/AbiF-like"/>
</dbReference>
<keyword evidence="2" id="KW-1185">Reference proteome</keyword>
<organism evidence="1 2">
    <name type="scientific">Corynebacterium nasicanis</name>
    <dbReference type="NCBI Taxonomy" id="1448267"/>
    <lineage>
        <taxon>Bacteria</taxon>
        <taxon>Bacillati</taxon>
        <taxon>Actinomycetota</taxon>
        <taxon>Actinomycetes</taxon>
        <taxon>Mycobacteriales</taxon>
        <taxon>Corynebacteriaceae</taxon>
        <taxon>Corynebacterium</taxon>
    </lineage>
</organism>
<sequence length="347" mass="39459">MMDVKPYLDHGDLVAGLINTGLRITDVDAAAVLLQKYGYHRLSGYRYLYRQRLAQEEVSRESRRFRSKEHVPGSSLDDVVQLAEFDVRLRSVMAEAIEDFEVRLRTAVAHAIARRSELGHLFVEHLDKGRCSKVPPGRSQTSHEIFLSQVQEVTELAHRRNDDFVVHHRQVYGPDLPVWAVVEHLTFGTLVFLLDYLKDEDKRSVANTFGVRHPAQFVKWVRAIGALRNDVAHAVRLFNKPLKNQIAIPGNAASEWPLLCKTARHLGRGKNLPEAQRPSRRVYAHAAVLAYLLRIHPAGSLWWDSFRQIVDGFPEHPTVALSPEENMGFPAGWRDDPLWCPDDLGPP</sequence>
<reference evidence="2" key="1">
    <citation type="journal article" date="2019" name="Int. J. Syst. Evol. Microbiol.">
        <title>The Global Catalogue of Microorganisms (GCM) 10K type strain sequencing project: providing services to taxonomists for standard genome sequencing and annotation.</title>
        <authorList>
            <consortium name="The Broad Institute Genomics Platform"/>
            <consortium name="The Broad Institute Genome Sequencing Center for Infectious Disease"/>
            <person name="Wu L."/>
            <person name="Ma J."/>
        </authorList>
    </citation>
    <scope>NUCLEOTIDE SEQUENCE [LARGE SCALE GENOMIC DNA]</scope>
    <source>
        <strain evidence="2">CCUG 51943</strain>
    </source>
</reference>